<reference evidence="1" key="1">
    <citation type="submission" date="2023-01" db="EMBL/GenBank/DDBJ databases">
        <title>Genome assembly of the deep-sea coral Lophelia pertusa.</title>
        <authorList>
            <person name="Herrera S."/>
            <person name="Cordes E."/>
        </authorList>
    </citation>
    <scope>NUCLEOTIDE SEQUENCE</scope>
    <source>
        <strain evidence="1">USNM1676648</strain>
        <tissue evidence="1">Polyp</tissue>
    </source>
</reference>
<evidence type="ECO:0000313" key="1">
    <source>
        <dbReference type="EMBL" id="KAJ7390905.1"/>
    </source>
</evidence>
<comment type="caution">
    <text evidence="1">The sequence shown here is derived from an EMBL/GenBank/DDBJ whole genome shotgun (WGS) entry which is preliminary data.</text>
</comment>
<name>A0A9X0A0J5_9CNID</name>
<dbReference type="AlphaFoldDB" id="A0A9X0A0J5"/>
<keyword evidence="2" id="KW-1185">Reference proteome</keyword>
<accession>A0A9X0A0J5</accession>
<dbReference type="EMBL" id="MU825409">
    <property type="protein sequence ID" value="KAJ7390905.1"/>
    <property type="molecule type" value="Genomic_DNA"/>
</dbReference>
<feature type="non-terminal residue" evidence="1">
    <location>
        <position position="1"/>
    </location>
</feature>
<proteinExistence type="predicted"/>
<evidence type="ECO:0000313" key="2">
    <source>
        <dbReference type="Proteomes" id="UP001163046"/>
    </source>
</evidence>
<sequence>RAVSHRESPTYTQQQIQQTVGPNRLEILAMDHEQHRKLPHRQVLCRSGQFSTGSVGSKG</sequence>
<dbReference type="Proteomes" id="UP001163046">
    <property type="component" value="Unassembled WGS sequence"/>
</dbReference>
<organism evidence="1 2">
    <name type="scientific">Desmophyllum pertusum</name>
    <dbReference type="NCBI Taxonomy" id="174260"/>
    <lineage>
        <taxon>Eukaryota</taxon>
        <taxon>Metazoa</taxon>
        <taxon>Cnidaria</taxon>
        <taxon>Anthozoa</taxon>
        <taxon>Hexacorallia</taxon>
        <taxon>Scleractinia</taxon>
        <taxon>Caryophylliina</taxon>
        <taxon>Caryophylliidae</taxon>
        <taxon>Desmophyllum</taxon>
    </lineage>
</organism>
<protein>
    <submittedName>
        <fullName evidence="1">Uncharacterized protein</fullName>
    </submittedName>
</protein>
<gene>
    <name evidence="1" type="ORF">OS493_020925</name>
</gene>